<gene>
    <name evidence="1" type="ORF">BJI69_16585</name>
</gene>
<evidence type="ECO:0000313" key="1">
    <source>
        <dbReference type="EMBL" id="APG05359.1"/>
    </source>
</evidence>
<protein>
    <submittedName>
        <fullName evidence="1">Uncharacterized protein</fullName>
    </submittedName>
</protein>
<accession>A0A0G9HJV4</accession>
<dbReference type="EMBL" id="CP017480">
    <property type="protein sequence ID" value="APG05359.1"/>
    <property type="molecule type" value="Genomic_DNA"/>
</dbReference>
<sequence length="81" mass="9088">MAVFTFQPKWKEELVCTGPAGSFVLDLTMGTATAYLPTEQAWADKAPWWAKRLWPVLHNELQTWCRANDVGFVIDAGAAVY</sequence>
<organism evidence="1 2">
    <name type="scientific">Luteibacter rhizovicinus DSM 16549</name>
    <dbReference type="NCBI Taxonomy" id="1440763"/>
    <lineage>
        <taxon>Bacteria</taxon>
        <taxon>Pseudomonadati</taxon>
        <taxon>Pseudomonadota</taxon>
        <taxon>Gammaproteobacteria</taxon>
        <taxon>Lysobacterales</taxon>
        <taxon>Rhodanobacteraceae</taxon>
        <taxon>Luteibacter</taxon>
    </lineage>
</organism>
<dbReference type="Proteomes" id="UP000182987">
    <property type="component" value="Chromosome"/>
</dbReference>
<dbReference type="PATRIC" id="fig|1440763.5.peg.658"/>
<dbReference type="STRING" id="1440763.BJI69_16585"/>
<dbReference type="KEGG" id="lrz:BJI69_16585"/>
<proteinExistence type="predicted"/>
<evidence type="ECO:0000313" key="2">
    <source>
        <dbReference type="Proteomes" id="UP000182987"/>
    </source>
</evidence>
<dbReference type="AlphaFoldDB" id="A0A0G9HJV4"/>
<keyword evidence="2" id="KW-1185">Reference proteome</keyword>
<name>A0A0G9HJV4_9GAMM</name>
<reference evidence="2" key="1">
    <citation type="submission" date="2016-09" db="EMBL/GenBank/DDBJ databases">
        <authorList>
            <person name="Lysoe E."/>
        </authorList>
    </citation>
    <scope>NUCLEOTIDE SEQUENCE [LARGE SCALE GENOMIC DNA]</scope>
    <source>
        <strain evidence="2">LJ96T</strain>
    </source>
</reference>